<evidence type="ECO:0000256" key="1">
    <source>
        <dbReference type="SAM" id="MobiDB-lite"/>
    </source>
</evidence>
<accession>A0AAU9H9U7</accession>
<organism evidence="2 3">
    <name type="scientific">Streptococcus thermophilus</name>
    <dbReference type="NCBI Taxonomy" id="1308"/>
    <lineage>
        <taxon>Bacteria</taxon>
        <taxon>Bacillati</taxon>
        <taxon>Bacillota</taxon>
        <taxon>Bacilli</taxon>
        <taxon>Lactobacillales</taxon>
        <taxon>Streptococcaceae</taxon>
        <taxon>Streptococcus</taxon>
    </lineage>
</organism>
<proteinExistence type="predicted"/>
<evidence type="ECO:0000313" key="2">
    <source>
        <dbReference type="EMBL" id="CAD0157437.1"/>
    </source>
</evidence>
<gene>
    <name evidence="2" type="ORF">STHERMO_1968</name>
</gene>
<sequence length="38" mass="4276">MIEREGLVEEPGQDKDTNKIKEGTVEEDGKTLLHLILP</sequence>
<reference evidence="2 3" key="1">
    <citation type="submission" date="2020-06" db="EMBL/GenBank/DDBJ databases">
        <authorList>
            <person name="Chuat V."/>
        </authorList>
    </citation>
    <scope>NUCLEOTIDE SEQUENCE [LARGE SCALE GENOMIC DNA]</scope>
    <source>
        <strain evidence="2">STH_CIRM_1046</strain>
    </source>
</reference>
<protein>
    <submittedName>
        <fullName evidence="2">Uncharacterized protein</fullName>
    </submittedName>
</protein>
<dbReference type="EMBL" id="LR822030">
    <property type="protein sequence ID" value="CAD0157437.1"/>
    <property type="molecule type" value="Genomic_DNA"/>
</dbReference>
<evidence type="ECO:0000313" key="3">
    <source>
        <dbReference type="Proteomes" id="UP000509120"/>
    </source>
</evidence>
<dbReference type="AlphaFoldDB" id="A0AAU9H9U7"/>
<feature type="region of interest" description="Disordered" evidence="1">
    <location>
        <begin position="1"/>
        <end position="21"/>
    </location>
</feature>
<name>A0AAU9H9U7_STRTR</name>
<dbReference type="Proteomes" id="UP000509120">
    <property type="component" value="Chromosome"/>
</dbReference>